<evidence type="ECO:0000256" key="3">
    <source>
        <dbReference type="ARBA" id="ARBA00022895"/>
    </source>
</evidence>
<feature type="region of interest" description="Disordered" evidence="5">
    <location>
        <begin position="485"/>
        <end position="578"/>
    </location>
</feature>
<feature type="compositionally biased region" description="Polar residues" evidence="5">
    <location>
        <begin position="46"/>
        <end position="63"/>
    </location>
</feature>
<evidence type="ECO:0000259" key="6">
    <source>
        <dbReference type="SMART" id="SM00976"/>
    </source>
</evidence>
<dbReference type="eggNOG" id="ENOG502QPW5">
    <property type="taxonomic scope" value="Eukaryota"/>
</dbReference>
<evidence type="ECO:0000256" key="2">
    <source>
        <dbReference type="ARBA" id="ARBA00022454"/>
    </source>
</evidence>
<dbReference type="AlphaFoldDB" id="M7SI38"/>
<reference evidence="8" key="1">
    <citation type="journal article" date="2013" name="Genome Announc.">
        <title>Draft genome sequence of the grapevine dieback fungus Eutypa lata UCR-EL1.</title>
        <authorList>
            <person name="Blanco-Ulate B."/>
            <person name="Rolshausen P.E."/>
            <person name="Cantu D."/>
        </authorList>
    </citation>
    <scope>NUCLEOTIDE SEQUENCE [LARGE SCALE GENOMIC DNA]</scope>
    <source>
        <strain evidence="8">UCR-EL1</strain>
    </source>
</reference>
<protein>
    <submittedName>
        <fullName evidence="7">Putative 3-dehydroshikimate dehydratase protein</fullName>
    </submittedName>
</protein>
<feature type="compositionally biased region" description="Acidic residues" evidence="5">
    <location>
        <begin position="172"/>
        <end position="186"/>
    </location>
</feature>
<feature type="compositionally biased region" description="Basic and acidic residues" evidence="5">
    <location>
        <begin position="353"/>
        <end position="374"/>
    </location>
</feature>
<dbReference type="GO" id="GO:0000783">
    <property type="term" value="C:nuclear telomere cap complex"/>
    <property type="evidence" value="ECO:0007669"/>
    <property type="project" value="TreeGrafter"/>
</dbReference>
<feature type="compositionally biased region" description="Polar residues" evidence="5">
    <location>
        <begin position="11"/>
        <end position="23"/>
    </location>
</feature>
<evidence type="ECO:0000313" key="7">
    <source>
        <dbReference type="EMBL" id="EMR63822.1"/>
    </source>
</evidence>
<evidence type="ECO:0000256" key="4">
    <source>
        <dbReference type="ARBA" id="ARBA00023125"/>
    </source>
</evidence>
<dbReference type="SMART" id="SM00976">
    <property type="entry name" value="Telo_bind"/>
    <property type="match status" value="1"/>
</dbReference>
<dbReference type="InterPro" id="IPR028389">
    <property type="entry name" value="POT1"/>
</dbReference>
<dbReference type="CDD" id="cd04497">
    <property type="entry name" value="hPOT1_OB1_like"/>
    <property type="match status" value="1"/>
</dbReference>
<feature type="compositionally biased region" description="Polar residues" evidence="5">
    <location>
        <begin position="843"/>
        <end position="865"/>
    </location>
</feature>
<dbReference type="HOGENOM" id="CLU_286518_0_0_1"/>
<dbReference type="PANTHER" id="PTHR14513">
    <property type="entry name" value="PROTECTION OF TELOMERES 1"/>
    <property type="match status" value="1"/>
</dbReference>
<feature type="compositionally biased region" description="Acidic residues" evidence="5">
    <location>
        <begin position="252"/>
        <end position="264"/>
    </location>
</feature>
<dbReference type="GO" id="GO:0032210">
    <property type="term" value="P:regulation of telomere maintenance via telomerase"/>
    <property type="evidence" value="ECO:0007669"/>
    <property type="project" value="TreeGrafter"/>
</dbReference>
<feature type="region of interest" description="Disordered" evidence="5">
    <location>
        <begin position="791"/>
        <end position="873"/>
    </location>
</feature>
<dbReference type="InterPro" id="IPR011564">
    <property type="entry name" value="Telomer_end-bd_POT1/Cdc13"/>
</dbReference>
<dbReference type="Pfam" id="PF02765">
    <property type="entry name" value="POT1"/>
    <property type="match status" value="1"/>
</dbReference>
<dbReference type="STRING" id="1287681.M7SI38"/>
<evidence type="ECO:0000256" key="1">
    <source>
        <dbReference type="ARBA" id="ARBA00004574"/>
    </source>
</evidence>
<name>M7SI38_EUTLA</name>
<feature type="compositionally biased region" description="Polar residues" evidence="5">
    <location>
        <begin position="558"/>
        <end position="569"/>
    </location>
</feature>
<dbReference type="InterPro" id="IPR012340">
    <property type="entry name" value="NA-bd_OB-fold"/>
</dbReference>
<keyword evidence="8" id="KW-1185">Reference proteome</keyword>
<feature type="compositionally biased region" description="Acidic residues" evidence="5">
    <location>
        <begin position="200"/>
        <end position="229"/>
    </location>
</feature>
<keyword evidence="3" id="KW-0779">Telomere</keyword>
<dbReference type="KEGG" id="ela:UCREL1_9206"/>
<feature type="region of interest" description="Disordered" evidence="5">
    <location>
        <begin position="1"/>
        <end position="405"/>
    </location>
</feature>
<keyword evidence="4" id="KW-0238">DNA-binding</keyword>
<sequence>MLNNYPPGYLENSQHFPQQQVEGQSRAFGREIESTLSSVPAEVRPTSWTTVNNASEATSTPQTRRLDTADGRSTESPVVIDEDESDDEPAPAPTAVEDTLTNGHADALEEYEDAEAEDEADAMYSDEDEPEYDVDEMGGDYDTRNYVGPDDDEDDSHDEDLRPRRLEPQFNDYEDWDEDELEEAEEEERRFRPDNMNGYDIDEEEEEGDDEDEDEDGEEGEEDDEEDEERIGGFAPRVSQATPMVIDLISSSEDEDESEDENEDGRESIQLPQPHPATDGDGLVGREGPTSRASQSPDGDFESQEGGMSEQLSVTSDIQEEVNEEEMAEEEEITEEDIEEVEDGGSADDEQREEALLEKDNAFDTTTETRRQEEASMDLKPIAVRERMLPPSHAPEPTETMEQVATTGKEPLESNISPFTAAEGLEVLSQTVDREEAEAEAEARDKVDSSQVKLDETFLLTTGTDNETSQLKDVEMAENEVVDSELIAQDEVHEPDVKEAEIGKTETIIDDGTQSPATDEDLEPVDLIKSSPINSPEVPLMEKSEISQGHMLAPSSPPLTQSFSSQATGSKPGLPMHESTISESQLPIDQLFTPLDTQLTDVATSQETPAISMSVESEEAHDVAHTAGLEEPHVSQVTTISEEVVEDDQVRTIEIVTTQTEEHNGSQIKIQRQTLVSEEHVQEPSRASQSPKLIPSIASEPQVEFDDMIQATLRGEDPQVMVESDMTAQSLDADSSGVSSSFRSQMEGDEELQASILEDNSYLFGAAHKGSSEVDEASSPVLGFDDALKPEETQSESVGTWQMQENSQLSVESDHESMDEDSQLDPSVQLARAANATKRRSRAQQATSDINQSHKASEDGQSNQSLDEEDSSVQLARASMNALSKVEEESSSLVEAKLQLARHLRDELPDCTQLQVLRHHIGQSLDVMAVAMMQPPDPQRAKRGPREYMMSFTIADQSTAPNAVVEVQLYRPHKDALPLVKAGDVVLLRKFKVVALQGKGFGLRTEDGSSWAVWEREQPGGPLQVRGPPVEAVAKEARHAAYLLEWFGLLDEQARSKLERANQKIIAVSSKKGSRKSG</sequence>
<keyword evidence="2" id="KW-0158">Chromosome</keyword>
<dbReference type="GO" id="GO:0098505">
    <property type="term" value="F:G-rich strand telomeric DNA binding"/>
    <property type="evidence" value="ECO:0007669"/>
    <property type="project" value="TreeGrafter"/>
</dbReference>
<accession>M7SI38</accession>
<feature type="compositionally biased region" description="Polar residues" evidence="5">
    <location>
        <begin position="795"/>
        <end position="811"/>
    </location>
</feature>
<dbReference type="PANTHER" id="PTHR14513:SF0">
    <property type="entry name" value="PROTECTION OF TELOMERES PROTEIN 1"/>
    <property type="match status" value="1"/>
</dbReference>
<dbReference type="GO" id="GO:0010521">
    <property type="term" value="F:telomerase inhibitor activity"/>
    <property type="evidence" value="ECO:0007669"/>
    <property type="project" value="TreeGrafter"/>
</dbReference>
<feature type="compositionally biased region" description="Basic and acidic residues" evidence="5">
    <location>
        <begin position="64"/>
        <end position="73"/>
    </location>
</feature>
<dbReference type="EMBL" id="KB707155">
    <property type="protein sequence ID" value="EMR63822.1"/>
    <property type="molecule type" value="Genomic_DNA"/>
</dbReference>
<proteinExistence type="predicted"/>
<feature type="compositionally biased region" description="Acidic residues" evidence="5">
    <location>
        <begin position="318"/>
        <end position="352"/>
    </location>
</feature>
<dbReference type="OrthoDB" id="5363079at2759"/>
<dbReference type="Gene3D" id="2.40.50.140">
    <property type="entry name" value="Nucleic acid-binding proteins"/>
    <property type="match status" value="1"/>
</dbReference>
<feature type="compositionally biased region" description="Acidic residues" evidence="5">
    <location>
        <begin position="149"/>
        <end position="158"/>
    </location>
</feature>
<feature type="compositionally biased region" description="Acidic residues" evidence="5">
    <location>
        <begin position="108"/>
        <end position="139"/>
    </location>
</feature>
<dbReference type="GO" id="GO:0016233">
    <property type="term" value="P:telomere capping"/>
    <property type="evidence" value="ECO:0007669"/>
    <property type="project" value="TreeGrafter"/>
</dbReference>
<comment type="subcellular location">
    <subcellularLocation>
        <location evidence="1">Chromosome</location>
        <location evidence="1">Telomere</location>
    </subcellularLocation>
</comment>
<evidence type="ECO:0000256" key="5">
    <source>
        <dbReference type="SAM" id="MobiDB-lite"/>
    </source>
</evidence>
<evidence type="ECO:0000313" key="8">
    <source>
        <dbReference type="Proteomes" id="UP000012174"/>
    </source>
</evidence>
<gene>
    <name evidence="7" type="ORF">UCREL1_9206</name>
</gene>
<dbReference type="SUPFAM" id="SSF50249">
    <property type="entry name" value="Nucleic acid-binding proteins"/>
    <property type="match status" value="1"/>
</dbReference>
<dbReference type="OMA" id="EHPAEEH"/>
<feature type="compositionally biased region" description="Basic and acidic residues" evidence="5">
    <location>
        <begin position="490"/>
        <end position="504"/>
    </location>
</feature>
<feature type="compositionally biased region" description="Acidic residues" evidence="5">
    <location>
        <begin position="80"/>
        <end position="89"/>
    </location>
</feature>
<organism evidence="7 8">
    <name type="scientific">Eutypa lata (strain UCR-EL1)</name>
    <name type="common">Grapevine dieback disease fungus</name>
    <name type="synonym">Eutypa armeniacae</name>
    <dbReference type="NCBI Taxonomy" id="1287681"/>
    <lineage>
        <taxon>Eukaryota</taxon>
        <taxon>Fungi</taxon>
        <taxon>Dikarya</taxon>
        <taxon>Ascomycota</taxon>
        <taxon>Pezizomycotina</taxon>
        <taxon>Sordariomycetes</taxon>
        <taxon>Xylariomycetidae</taxon>
        <taxon>Xylariales</taxon>
        <taxon>Diatrypaceae</taxon>
        <taxon>Eutypa</taxon>
    </lineage>
</organism>
<dbReference type="Proteomes" id="UP000012174">
    <property type="component" value="Unassembled WGS sequence"/>
</dbReference>
<feature type="domain" description="Telomeric single stranded DNA binding POT1/Cdc13" evidence="6">
    <location>
        <begin position="911"/>
        <end position="1048"/>
    </location>
</feature>